<dbReference type="RefSeq" id="WP_183513292.1">
    <property type="nucleotide sequence ID" value="NZ_BAABGK010000003.1"/>
</dbReference>
<gene>
    <name evidence="2" type="ORF">E9229_003912</name>
</gene>
<sequence>MGRQTTIPAVDAPRTSSTAGGTGAITLGYYDDDSARTLTRGEVTTTIGLDPAGRRPPAGPGNLRDREH</sequence>
<feature type="region of interest" description="Disordered" evidence="1">
    <location>
        <begin position="1"/>
        <end position="22"/>
    </location>
</feature>
<comment type="caution">
    <text evidence="2">The sequence shown here is derived from an EMBL/GenBank/DDBJ whole genome shotgun (WGS) entry which is preliminary data.</text>
</comment>
<protein>
    <submittedName>
        <fullName evidence="2">Uncharacterized protein</fullName>
    </submittedName>
</protein>
<proteinExistence type="predicted"/>
<dbReference type="Proteomes" id="UP000523000">
    <property type="component" value="Unassembled WGS sequence"/>
</dbReference>
<evidence type="ECO:0000313" key="3">
    <source>
        <dbReference type="Proteomes" id="UP000523000"/>
    </source>
</evidence>
<dbReference type="EMBL" id="JACHVS010000005">
    <property type="protein sequence ID" value="MBB2997640.1"/>
    <property type="molecule type" value="Genomic_DNA"/>
</dbReference>
<feature type="region of interest" description="Disordered" evidence="1">
    <location>
        <begin position="44"/>
        <end position="68"/>
    </location>
</feature>
<keyword evidence="3" id="KW-1185">Reference proteome</keyword>
<accession>A0A839QPG7</accession>
<name>A0A839QPG7_9MICC</name>
<organism evidence="2 3">
    <name type="scientific">Paeniglutamicibacter cryotolerans</name>
    <dbReference type="NCBI Taxonomy" id="670079"/>
    <lineage>
        <taxon>Bacteria</taxon>
        <taxon>Bacillati</taxon>
        <taxon>Actinomycetota</taxon>
        <taxon>Actinomycetes</taxon>
        <taxon>Micrococcales</taxon>
        <taxon>Micrococcaceae</taxon>
        <taxon>Paeniglutamicibacter</taxon>
    </lineage>
</organism>
<evidence type="ECO:0000256" key="1">
    <source>
        <dbReference type="SAM" id="MobiDB-lite"/>
    </source>
</evidence>
<reference evidence="2 3" key="1">
    <citation type="submission" date="2020-08" db="EMBL/GenBank/DDBJ databases">
        <title>Sequencing the genomes of 1000 actinobacteria strains.</title>
        <authorList>
            <person name="Klenk H.-P."/>
        </authorList>
    </citation>
    <scope>NUCLEOTIDE SEQUENCE [LARGE SCALE GENOMIC DNA]</scope>
    <source>
        <strain evidence="2 3">DSM 22826</strain>
    </source>
</reference>
<dbReference type="AlphaFoldDB" id="A0A839QPG7"/>
<evidence type="ECO:0000313" key="2">
    <source>
        <dbReference type="EMBL" id="MBB2997640.1"/>
    </source>
</evidence>